<protein>
    <submittedName>
        <fullName evidence="1">Uncharacterized protein</fullName>
    </submittedName>
</protein>
<accession>A0A0F9NAM0</accession>
<comment type="caution">
    <text evidence="1">The sequence shown here is derived from an EMBL/GenBank/DDBJ whole genome shotgun (WGS) entry which is preliminary data.</text>
</comment>
<name>A0A0F9NAM0_9ZZZZ</name>
<dbReference type="EMBL" id="LAZR01004395">
    <property type="protein sequence ID" value="KKN08987.1"/>
    <property type="molecule type" value="Genomic_DNA"/>
</dbReference>
<sequence length="102" mass="11994">MSRTTDLINAHKEVHSVYDSCVTALEKLNELQNDELFVSLEIIFDSEAVKMDDWIFENNIVGKRVTYRFDVPQTELHFTITGYKFRNTEHAMAFKLMWCGKK</sequence>
<proteinExistence type="predicted"/>
<organism evidence="1">
    <name type="scientific">marine sediment metagenome</name>
    <dbReference type="NCBI Taxonomy" id="412755"/>
    <lineage>
        <taxon>unclassified sequences</taxon>
        <taxon>metagenomes</taxon>
        <taxon>ecological metagenomes</taxon>
    </lineage>
</organism>
<dbReference type="AlphaFoldDB" id="A0A0F9NAM0"/>
<gene>
    <name evidence="1" type="ORF">LCGC14_1051080</name>
</gene>
<evidence type="ECO:0000313" key="1">
    <source>
        <dbReference type="EMBL" id="KKN08987.1"/>
    </source>
</evidence>
<reference evidence="1" key="1">
    <citation type="journal article" date="2015" name="Nature">
        <title>Complex archaea that bridge the gap between prokaryotes and eukaryotes.</title>
        <authorList>
            <person name="Spang A."/>
            <person name="Saw J.H."/>
            <person name="Jorgensen S.L."/>
            <person name="Zaremba-Niedzwiedzka K."/>
            <person name="Martijn J."/>
            <person name="Lind A.E."/>
            <person name="van Eijk R."/>
            <person name="Schleper C."/>
            <person name="Guy L."/>
            <person name="Ettema T.J."/>
        </authorList>
    </citation>
    <scope>NUCLEOTIDE SEQUENCE</scope>
</reference>